<keyword evidence="7" id="KW-1185">Reference proteome</keyword>
<dbReference type="InterPro" id="IPR022385">
    <property type="entry name" value="Rhs_assc_core"/>
</dbReference>
<dbReference type="InterPro" id="IPR045351">
    <property type="entry name" value="DUF6531"/>
</dbReference>
<accession>A0ABY9AWN5</accession>
<dbReference type="NCBIfam" id="TIGR03696">
    <property type="entry name" value="Rhs_assc_core"/>
    <property type="match status" value="1"/>
</dbReference>
<dbReference type="SUPFAM" id="SSF69304">
    <property type="entry name" value="Tricorn protease N-terminal domain"/>
    <property type="match status" value="1"/>
</dbReference>
<evidence type="ECO:0000256" key="2">
    <source>
        <dbReference type="SAM" id="MobiDB-lite"/>
    </source>
</evidence>
<feature type="region of interest" description="Disordered" evidence="2">
    <location>
        <begin position="259"/>
        <end position="287"/>
    </location>
</feature>
<dbReference type="InterPro" id="IPR031325">
    <property type="entry name" value="RHS_repeat"/>
</dbReference>
<evidence type="ECO:0000259" key="5">
    <source>
        <dbReference type="Pfam" id="PF25023"/>
    </source>
</evidence>
<feature type="compositionally biased region" description="Basic and acidic residues" evidence="2">
    <location>
        <begin position="264"/>
        <end position="279"/>
    </location>
</feature>
<sequence>MGTHIFSGGNGAITQVANGWTFDPATPVKLKTSGKPGVAWHANNSRAIDVPLGTIREHGTQMANRYGAMDQGQHDPVSVIVGLFTNVRDKVNEHVTYVKTVVHEAGEMVVNGVTTLTNSVLSKLAPEIQQTVRNGADVLGGMKVEHFEGAAQEQIDQIMEMLKDPATYGGLALSMAATAAQGVPVVGQVLGGAVVADRIATLGESGIAAAQELRDIMQTWSSPMTEAQREAARKRLAKWMLGAGLALLLALAGKKFKMRTKSKGKNDTHETTGHSDTKQPHGKGSCELCPSKHPVLLSSGQKLMDETDFTLPGPGPLLSLAWRRRYRSGLVEDGPFGRGWGHAVLQQLRLSAEGMVFQDEAGRHVPLPLVAEGMDYFDPYEQFTVRHTSSDLWIVEHKGGLQQHFCRQTPEQWCLPLARLQDRDGNAIALHWEPLEPGAGGGDAAEPLTWSGRQERERRAREQGATAPPSPDPFATAFRPLRLTGLTDTAGRHLRLSWQRFPAPAAHDALQGERIARVELLVPGHAPTELARYDYDAHGQLVATHHGAAPYRQYAWRSGVLVGYRKASGHRYFAQYDNEGPEGRVLRSWCADAPVPGQDDDRFAYFPAERITRHIDGLGRVTAYHWDARFNIVATVTAEGTPEAVRVETPFDATGTPRGSVDALGRRTSLRTDARGNVVQVIDALGQSTQLQYDQQDLVTVLRDAMGHAWRREYDARGHLVRSIDPLEQATSYAYDAHGRPVEITDARGGTRRLAWDEASNLVATTDCSGRTTRFAYGPMGQILERTDALGHTTRYAYDGTGRLVRVEEPGTNGAPAVHQYAWNGEGQLLAYSDPLGQTTRYTYDGAGRPLTRQDAAGRILAYHYDAAGRLVSLVNENRAQTTFRYDLRDQLTDEIGFDGRWQRYVYNAAGELTHVIEAGGCEAGPGKVTRFERDALGRLLAKRSHGHCTVEESSYRYDALGRLTQANNGAAHLAFAYDPVGQLLSETQTLIGQGGAGMGRDRPGHPASDDLVRTLSHAYDPLGNRIRTCLPDGRTLNWLFYGSGHLHQINIAPVDDQDAHEVITDIERDALHRETERSQGAATSHYGWDPAGRLVRHRASLRGSGNVATAASAASSTVLERAYAYDATGQLVARADTLRGRQDFRYDPTGRILAALPALGSALARELFAFDPAGNLLDASEAQMQRQQAGQATPQGLGVVGDNRLRFYQDLHFEYDIHGNVTKRTRGNRKAGHHETIELRWNADHQLVESTTTRHGVTQATRYAYDALGRRVAKSDRFGTTHYLWDGDLMVHSQRGRRGSLFIYEPDSFVPLATVQGTGEEQHTYWSHCDQIGAPLELTDVNGQIAWAVDYKVWGEATLRAVPRSDTGTDGVPGPRRQGHGPEAKSHAADSEVVCAREPQRVEQPFRFQGQQFDEETGLHYNRSRYYDPAVGRFISEDPIGFLGGINTFIYPLDPYSWIDPTGLAGFRACPCVCKDILAGLNVGPHSKIKKIGGLYDSHHIYQDKALEGLPGYTRGAAVAISLQGRNADRTTRGTPHYKANRVQDQAGGGTLAAERRIGYKSMRRAGLTEEQAKCAMLEADNHLIGLGLNPSTVTNIPGNR</sequence>
<dbReference type="Proteomes" id="UP001242732">
    <property type="component" value="Chromosome"/>
</dbReference>
<dbReference type="Pfam" id="PF03527">
    <property type="entry name" value="RHS"/>
    <property type="match status" value="1"/>
</dbReference>
<feature type="region of interest" description="Disordered" evidence="2">
    <location>
        <begin position="453"/>
        <end position="477"/>
    </location>
</feature>
<evidence type="ECO:0000259" key="3">
    <source>
        <dbReference type="Pfam" id="PF03527"/>
    </source>
</evidence>
<evidence type="ECO:0000313" key="7">
    <source>
        <dbReference type="Proteomes" id="UP001242732"/>
    </source>
</evidence>
<protein>
    <submittedName>
        <fullName evidence="6">RHS repeat-associated core domain-containing protein</fullName>
    </submittedName>
</protein>
<dbReference type="InterPro" id="IPR006530">
    <property type="entry name" value="YD"/>
</dbReference>
<feature type="domain" description="Teneurin-like YD-shell" evidence="5">
    <location>
        <begin position="729"/>
        <end position="892"/>
    </location>
</feature>
<dbReference type="Pfam" id="PF20148">
    <property type="entry name" value="DUF6531"/>
    <property type="match status" value="1"/>
</dbReference>
<dbReference type="InterPro" id="IPR001826">
    <property type="entry name" value="RHS"/>
</dbReference>
<reference evidence="6 7" key="1">
    <citation type="submission" date="2023-06" db="EMBL/GenBank/DDBJ databases">
        <authorList>
            <person name="Ham H."/>
            <person name="Park D.S."/>
        </authorList>
    </citation>
    <scope>NUCLEOTIDE SEQUENCE [LARGE SCALE GENOMIC DNA]</scope>
    <source>
        <strain evidence="6 7">KACC 17005</strain>
    </source>
</reference>
<dbReference type="InterPro" id="IPR056823">
    <property type="entry name" value="TEN-like_YD-shell"/>
</dbReference>
<dbReference type="EMBL" id="CP127363">
    <property type="protein sequence ID" value="WIY51200.1"/>
    <property type="molecule type" value="Genomic_DNA"/>
</dbReference>
<proteinExistence type="predicted"/>
<feature type="domain" description="DUF6531" evidence="4">
    <location>
        <begin position="293"/>
        <end position="366"/>
    </location>
</feature>
<name>A0ABY9AWN5_PARCI</name>
<evidence type="ECO:0000256" key="1">
    <source>
        <dbReference type="ARBA" id="ARBA00022737"/>
    </source>
</evidence>
<dbReference type="Pfam" id="PF25023">
    <property type="entry name" value="TEN_YD-shell"/>
    <property type="match status" value="1"/>
</dbReference>
<dbReference type="Gene3D" id="2.180.10.10">
    <property type="entry name" value="RHS repeat-associated core"/>
    <property type="match status" value="2"/>
</dbReference>
<organism evidence="6 7">
    <name type="scientific">Paracidovorax citrulli</name>
    <name type="common">Acidovorax citrulli</name>
    <dbReference type="NCBI Taxonomy" id="80869"/>
    <lineage>
        <taxon>Bacteria</taxon>
        <taxon>Pseudomonadati</taxon>
        <taxon>Pseudomonadota</taxon>
        <taxon>Betaproteobacteria</taxon>
        <taxon>Burkholderiales</taxon>
        <taxon>Comamonadaceae</taxon>
        <taxon>Paracidovorax</taxon>
    </lineage>
</organism>
<dbReference type="Pfam" id="PF05593">
    <property type="entry name" value="RHS_repeat"/>
    <property type="match status" value="2"/>
</dbReference>
<evidence type="ECO:0000259" key="4">
    <source>
        <dbReference type="Pfam" id="PF20148"/>
    </source>
</evidence>
<evidence type="ECO:0000313" key="6">
    <source>
        <dbReference type="EMBL" id="WIY51200.1"/>
    </source>
</evidence>
<keyword evidence="1" id="KW-0677">Repeat</keyword>
<dbReference type="PANTHER" id="PTHR32305:SF15">
    <property type="entry name" value="PROTEIN RHSA-RELATED"/>
    <property type="match status" value="1"/>
</dbReference>
<feature type="compositionally biased region" description="Basic and acidic residues" evidence="2">
    <location>
        <begin position="1381"/>
        <end position="1391"/>
    </location>
</feature>
<dbReference type="InterPro" id="IPR050708">
    <property type="entry name" value="T6SS_VgrG/RHS"/>
</dbReference>
<dbReference type="NCBIfam" id="TIGR01643">
    <property type="entry name" value="YD_repeat_2x"/>
    <property type="match status" value="7"/>
</dbReference>
<feature type="region of interest" description="Disordered" evidence="2">
    <location>
        <begin position="1363"/>
        <end position="1392"/>
    </location>
</feature>
<gene>
    <name evidence="6" type="ORF">QRO08_11760</name>
</gene>
<dbReference type="RefSeq" id="WP_011795830.1">
    <property type="nucleotide sequence ID" value="NZ_CP023687.1"/>
</dbReference>
<feature type="compositionally biased region" description="Basic and acidic residues" evidence="2">
    <location>
        <begin position="453"/>
        <end position="462"/>
    </location>
</feature>
<dbReference type="PANTHER" id="PTHR32305">
    <property type="match status" value="1"/>
</dbReference>
<feature type="domain" description="RHS protein conserved region" evidence="3">
    <location>
        <begin position="1329"/>
        <end position="1359"/>
    </location>
</feature>